<reference evidence="2 3" key="1">
    <citation type="submission" date="2017-10" db="EMBL/GenBank/DDBJ databases">
        <title>Comparative genomics in systemic dimorphic fungi from Ajellomycetaceae.</title>
        <authorList>
            <person name="Munoz J.F."/>
            <person name="Mcewen J.G."/>
            <person name="Clay O.K."/>
            <person name="Cuomo C.A."/>
        </authorList>
    </citation>
    <scope>NUCLEOTIDE SEQUENCE [LARGE SCALE GENOMIC DNA]</scope>
    <source>
        <strain evidence="2 3">UAMH4076</strain>
    </source>
</reference>
<dbReference type="VEuPathDB" id="FungiDB:EMCG_04297"/>
<dbReference type="EMBL" id="PDND01000216">
    <property type="protein sequence ID" value="PGH29732.1"/>
    <property type="molecule type" value="Genomic_DNA"/>
</dbReference>
<dbReference type="Proteomes" id="UP000226031">
    <property type="component" value="Unassembled WGS sequence"/>
</dbReference>
<dbReference type="AlphaFoldDB" id="A0A2B7Z9P4"/>
<comment type="caution">
    <text evidence="2">The sequence shown here is derived from an EMBL/GenBank/DDBJ whole genome shotgun (WGS) entry which is preliminary data.</text>
</comment>
<organism evidence="2 3">
    <name type="scientific">[Emmonsia] crescens</name>
    <dbReference type="NCBI Taxonomy" id="73230"/>
    <lineage>
        <taxon>Eukaryota</taxon>
        <taxon>Fungi</taxon>
        <taxon>Dikarya</taxon>
        <taxon>Ascomycota</taxon>
        <taxon>Pezizomycotina</taxon>
        <taxon>Eurotiomycetes</taxon>
        <taxon>Eurotiomycetidae</taxon>
        <taxon>Onygenales</taxon>
        <taxon>Ajellomycetaceae</taxon>
        <taxon>Emergomyces</taxon>
    </lineage>
</organism>
<evidence type="ECO:0000256" key="1">
    <source>
        <dbReference type="SAM" id="MobiDB-lite"/>
    </source>
</evidence>
<dbReference type="PANTHER" id="PTHR35391:SF5">
    <property type="entry name" value="DUF6590 DOMAIN-CONTAINING PROTEIN"/>
    <property type="match status" value="1"/>
</dbReference>
<evidence type="ECO:0008006" key="4">
    <source>
        <dbReference type="Google" id="ProtNLM"/>
    </source>
</evidence>
<accession>A0A2B7Z9P4</accession>
<dbReference type="STRING" id="73230.A0A2B7Z9P4"/>
<feature type="compositionally biased region" description="Polar residues" evidence="1">
    <location>
        <begin position="218"/>
        <end position="243"/>
    </location>
</feature>
<name>A0A2B7Z9P4_9EURO</name>
<dbReference type="PANTHER" id="PTHR35391">
    <property type="entry name" value="C2H2-TYPE DOMAIN-CONTAINING PROTEIN-RELATED"/>
    <property type="match status" value="1"/>
</dbReference>
<evidence type="ECO:0000313" key="3">
    <source>
        <dbReference type="Proteomes" id="UP000226031"/>
    </source>
</evidence>
<gene>
    <name evidence="2" type="ORF">GX50_07515</name>
</gene>
<protein>
    <recommendedName>
        <fullName evidence="4">C2H2-type domain-containing protein</fullName>
    </recommendedName>
</protein>
<proteinExistence type="predicted"/>
<evidence type="ECO:0000313" key="2">
    <source>
        <dbReference type="EMBL" id="PGH29732.1"/>
    </source>
</evidence>
<sequence>MAVLDRKPIYDRALECNGLFDKLVTYENDPAGPCQHHREAFEYWTRRHLVFARKSPCLDSRLRNDSFARDHVVHLLKVLSGCITKLLNLINGTSNSGTQLQTELNEQKELKVQHELILEESDEFKWIVDGISRLHSLRVVIREGSARSKAIEMLGFANHPDFAPFKRLCSQSVRMLYPYAHPELQDRLSASMTRRYATIFHPRPRQSTLQSLHAYPSTTINEEPEGSNESRVSNKANRFSSQADRLRINAEQAQGISNDSRKVDRRPQQTSPDQFHQENYPKPPEKKNADTINCEWCSAVLAEETLEPRNWRRHVDFDLTPYLCIADECMEAHTQFTEFDDWFNHMQGHGKRWHQEIYQVMSWICPVCEDDKKVFINPHRLLVHMQVSHSDDFTAKQCQIISSHSKRIQQRSPNECLLCYYKIEEIAPPRHLYSRKRRKEPLREMKNKRARTNLESSLKSHSLLDDLDDEGASYDEGVDNLPTPKATKAMALHVAGHLQMLMLLTIRLASIQNEGETLIEDIDSAVNDDIGDNSSRYQDLSKILDIDLQEASEEGSLRRGCDYDSDNDFPLEDTIPDSEFYNDWNHVLSCDMPEEQHKFGHKVIKSGSYQSHQRVSFISIREGSWSRSHAWNRWASLNVKGITL</sequence>
<feature type="region of interest" description="Disordered" evidence="1">
    <location>
        <begin position="218"/>
        <end position="288"/>
    </location>
</feature>
<keyword evidence="3" id="KW-1185">Reference proteome</keyword>